<protein>
    <submittedName>
        <fullName evidence="2">Uncharacterized protein</fullName>
    </submittedName>
</protein>
<accession>A0A812VXQ3</accession>
<comment type="caution">
    <text evidence="2">The sequence shown here is derived from an EMBL/GenBank/DDBJ whole genome shotgun (WGS) entry which is preliminary data.</text>
</comment>
<reference evidence="2" key="1">
    <citation type="submission" date="2021-02" db="EMBL/GenBank/DDBJ databases">
        <authorList>
            <person name="Dougan E. K."/>
            <person name="Rhodes N."/>
            <person name="Thang M."/>
            <person name="Chan C."/>
        </authorList>
    </citation>
    <scope>NUCLEOTIDE SEQUENCE</scope>
</reference>
<dbReference type="AlphaFoldDB" id="A0A812VXQ3"/>
<feature type="region of interest" description="Disordered" evidence="1">
    <location>
        <begin position="369"/>
        <end position="392"/>
    </location>
</feature>
<proteinExistence type="predicted"/>
<evidence type="ECO:0000256" key="1">
    <source>
        <dbReference type="SAM" id="MobiDB-lite"/>
    </source>
</evidence>
<evidence type="ECO:0000313" key="3">
    <source>
        <dbReference type="Proteomes" id="UP000649617"/>
    </source>
</evidence>
<sequence>MREHLAQQLYSRIASGRSEEGPVPSAILEDWLLGINGYPLSAPFALFLDRFSKPGLDDDPDLFEDGRTLRFSHTRAVELPTMPAVLLESSLLRRSHMQIIRDLFLHCEEARDFGLTYAEAEKAVGTSIDPEFWIGKLRQALDDLETLRMKGTKITWTLFLKKLCPRASPRHLNMFESWVSELHELQVLRGEVSHSRGMLEFYREWMARPPLPEFLRQVILMEYVDSQQRAETRGRKTKEELVAARCPQQYRFKPGNVAMDQVVCDLLKTHVAREEERLTKMEGLFSATKPAKIQRATSKVLRRPVPQATWRLWNEAVDAMIMEGMGILNPSTLRAVVPWEVADHICAVMRTEGGGSISKQTFLQKMADLGNFRAPEEEGADDASSSSEDEAP</sequence>
<feature type="compositionally biased region" description="Acidic residues" evidence="1">
    <location>
        <begin position="377"/>
        <end position="392"/>
    </location>
</feature>
<dbReference type="OrthoDB" id="436184at2759"/>
<evidence type="ECO:0000313" key="2">
    <source>
        <dbReference type="EMBL" id="CAE7647961.1"/>
    </source>
</evidence>
<keyword evidence="3" id="KW-1185">Reference proteome</keyword>
<name>A0A812VXQ3_SYMPI</name>
<dbReference type="Proteomes" id="UP000649617">
    <property type="component" value="Unassembled WGS sequence"/>
</dbReference>
<organism evidence="2 3">
    <name type="scientific">Symbiodinium pilosum</name>
    <name type="common">Dinoflagellate</name>
    <dbReference type="NCBI Taxonomy" id="2952"/>
    <lineage>
        <taxon>Eukaryota</taxon>
        <taxon>Sar</taxon>
        <taxon>Alveolata</taxon>
        <taxon>Dinophyceae</taxon>
        <taxon>Suessiales</taxon>
        <taxon>Symbiodiniaceae</taxon>
        <taxon>Symbiodinium</taxon>
    </lineage>
</organism>
<dbReference type="EMBL" id="CAJNIZ010043046">
    <property type="protein sequence ID" value="CAE7647961.1"/>
    <property type="molecule type" value="Genomic_DNA"/>
</dbReference>
<gene>
    <name evidence="2" type="ORF">SPIL2461_LOCUS17246</name>
</gene>